<comment type="caution">
    <text evidence="7">The sequence shown here is derived from an EMBL/GenBank/DDBJ whole genome shotgun (WGS) entry which is preliminary data.</text>
</comment>
<accession>A0A4S8JFF7</accession>
<dbReference type="GO" id="GO:0055085">
    <property type="term" value="P:transmembrane transport"/>
    <property type="evidence" value="ECO:0007669"/>
    <property type="project" value="InterPro"/>
</dbReference>
<proteinExistence type="predicted"/>
<dbReference type="EMBL" id="PYDT01000005">
    <property type="protein sequence ID" value="THU60425.1"/>
    <property type="molecule type" value="Genomic_DNA"/>
</dbReference>
<organism evidence="7 8">
    <name type="scientific">Musa balbisiana</name>
    <name type="common">Banana</name>
    <dbReference type="NCBI Taxonomy" id="52838"/>
    <lineage>
        <taxon>Eukaryota</taxon>
        <taxon>Viridiplantae</taxon>
        <taxon>Streptophyta</taxon>
        <taxon>Embryophyta</taxon>
        <taxon>Tracheophyta</taxon>
        <taxon>Spermatophyta</taxon>
        <taxon>Magnoliopsida</taxon>
        <taxon>Liliopsida</taxon>
        <taxon>Zingiberales</taxon>
        <taxon>Musaceae</taxon>
        <taxon>Musa</taxon>
    </lineage>
</organism>
<protein>
    <recommendedName>
        <fullName evidence="6">SLC26A/SulP transporter domain-containing protein</fullName>
    </recommendedName>
</protein>
<evidence type="ECO:0000313" key="8">
    <source>
        <dbReference type="Proteomes" id="UP000317650"/>
    </source>
</evidence>
<feature type="transmembrane region" description="Helical" evidence="5">
    <location>
        <begin position="31"/>
        <end position="52"/>
    </location>
</feature>
<dbReference type="GO" id="GO:0016020">
    <property type="term" value="C:membrane"/>
    <property type="evidence" value="ECO:0007669"/>
    <property type="project" value="UniProtKB-SubCell"/>
</dbReference>
<dbReference type="Pfam" id="PF00916">
    <property type="entry name" value="Sulfate_transp"/>
    <property type="match status" value="1"/>
</dbReference>
<dbReference type="PANTHER" id="PTHR11814">
    <property type="entry name" value="SULFATE TRANSPORTER"/>
    <property type="match status" value="1"/>
</dbReference>
<dbReference type="AlphaFoldDB" id="A0A4S8JFF7"/>
<keyword evidence="8" id="KW-1185">Reference proteome</keyword>
<comment type="subcellular location">
    <subcellularLocation>
        <location evidence="1">Membrane</location>
        <topology evidence="1">Multi-pass membrane protein</topology>
    </subcellularLocation>
</comment>
<evidence type="ECO:0000256" key="1">
    <source>
        <dbReference type="ARBA" id="ARBA00004141"/>
    </source>
</evidence>
<feature type="transmembrane region" description="Helical" evidence="5">
    <location>
        <begin position="58"/>
        <end position="81"/>
    </location>
</feature>
<feature type="transmembrane region" description="Helical" evidence="5">
    <location>
        <begin position="88"/>
        <end position="111"/>
    </location>
</feature>
<dbReference type="InterPro" id="IPR011547">
    <property type="entry name" value="SLC26A/SulP_dom"/>
</dbReference>
<reference evidence="7 8" key="1">
    <citation type="journal article" date="2019" name="Nat. Plants">
        <title>Genome sequencing of Musa balbisiana reveals subgenome evolution and function divergence in polyploid bananas.</title>
        <authorList>
            <person name="Yao X."/>
        </authorList>
    </citation>
    <scope>NUCLEOTIDE SEQUENCE [LARGE SCALE GENOMIC DNA]</scope>
    <source>
        <strain evidence="8">cv. DH-PKW</strain>
        <tissue evidence="7">Leaves</tissue>
    </source>
</reference>
<keyword evidence="3 5" id="KW-1133">Transmembrane helix</keyword>
<dbReference type="STRING" id="52838.A0A4S8JFF7"/>
<keyword evidence="2 5" id="KW-0812">Transmembrane</keyword>
<evidence type="ECO:0000256" key="4">
    <source>
        <dbReference type="ARBA" id="ARBA00023136"/>
    </source>
</evidence>
<dbReference type="Proteomes" id="UP000317650">
    <property type="component" value="Chromosome 7"/>
</dbReference>
<dbReference type="InterPro" id="IPR001902">
    <property type="entry name" value="SLC26A/SulP_fam"/>
</dbReference>
<evidence type="ECO:0000256" key="2">
    <source>
        <dbReference type="ARBA" id="ARBA00022692"/>
    </source>
</evidence>
<evidence type="ECO:0000256" key="3">
    <source>
        <dbReference type="ARBA" id="ARBA00022989"/>
    </source>
</evidence>
<name>A0A4S8JFF7_MUSBA</name>
<keyword evidence="4 5" id="KW-0472">Membrane</keyword>
<sequence length="118" mass="12614">MNVAGSLTSCYIATGSFSRSAVNYMAGCHTAVSNIVMSVTVMLTLLVITPLFKYTPNAVLAAIIISAVIGLIDYQTAYLIWKVDKLDFLACMGAFFGVVFISVEIGLLIAVRTHLLSS</sequence>
<feature type="domain" description="SLC26A/SulP transporter" evidence="6">
    <location>
        <begin position="1"/>
        <end position="93"/>
    </location>
</feature>
<evidence type="ECO:0000256" key="5">
    <source>
        <dbReference type="SAM" id="Phobius"/>
    </source>
</evidence>
<evidence type="ECO:0000313" key="7">
    <source>
        <dbReference type="EMBL" id="THU60425.1"/>
    </source>
</evidence>
<gene>
    <name evidence="7" type="ORF">C4D60_Mb07t12570</name>
</gene>
<evidence type="ECO:0000259" key="6">
    <source>
        <dbReference type="Pfam" id="PF00916"/>
    </source>
</evidence>